<keyword evidence="3" id="KW-1185">Reference proteome</keyword>
<proteinExistence type="predicted"/>
<protein>
    <submittedName>
        <fullName evidence="2">Serine/threonine protein kinase</fullName>
    </submittedName>
</protein>
<dbReference type="EMBL" id="HE681719">
    <property type="protein sequence ID" value="CCG21039.1"/>
    <property type="molecule type" value="Genomic_DNA"/>
</dbReference>
<dbReference type="GO" id="GO:0004674">
    <property type="term" value="F:protein serine/threonine kinase activity"/>
    <property type="evidence" value="ECO:0007669"/>
    <property type="project" value="UniProtKB-KW"/>
</dbReference>
<organism evidence="2 3">
    <name type="scientific">Candida orthopsilosis (strain 90-125)</name>
    <name type="common">Yeast</name>
    <dbReference type="NCBI Taxonomy" id="1136231"/>
    <lineage>
        <taxon>Eukaryota</taxon>
        <taxon>Fungi</taxon>
        <taxon>Dikarya</taxon>
        <taxon>Ascomycota</taxon>
        <taxon>Saccharomycotina</taxon>
        <taxon>Pichiomycetes</taxon>
        <taxon>Debaryomycetaceae</taxon>
        <taxon>Candida/Lodderomyces clade</taxon>
        <taxon>Candida</taxon>
    </lineage>
</organism>
<dbReference type="RefSeq" id="XP_003866479.1">
    <property type="nucleotide sequence ID" value="XM_003866431.1"/>
</dbReference>
<keyword evidence="2" id="KW-0723">Serine/threonine-protein kinase</keyword>
<gene>
    <name evidence="2" type="ORF">CORT_0A06530</name>
</gene>
<evidence type="ECO:0000256" key="1">
    <source>
        <dbReference type="SAM" id="MobiDB-lite"/>
    </source>
</evidence>
<accession>H8WWQ0</accession>
<feature type="region of interest" description="Disordered" evidence="1">
    <location>
        <begin position="1"/>
        <end position="82"/>
    </location>
</feature>
<keyword evidence="2" id="KW-0418">Kinase</keyword>
<evidence type="ECO:0000313" key="3">
    <source>
        <dbReference type="Proteomes" id="UP000005018"/>
    </source>
</evidence>
<name>H8WWQ0_CANO9</name>
<dbReference type="GeneID" id="14538051"/>
<dbReference type="KEGG" id="cot:CORT_0A06530"/>
<sequence>MIKEKKKLPQNHTHNNHSGNPSTECPSPPPPYEDSENKEHNPGSRKLNAHYGNEKPQQPPGYENVPLSSSPHLNSSSEDNQFIYTTNPKLSFVDGPDSPFLSAQSKRIKNNLRNRLLRDDVLHSQSRKTC</sequence>
<feature type="compositionally biased region" description="Polar residues" evidence="1">
    <location>
        <begin position="10"/>
        <end position="20"/>
    </location>
</feature>
<dbReference type="Proteomes" id="UP000005018">
    <property type="component" value="Chromosome 1"/>
</dbReference>
<keyword evidence="2" id="KW-0808">Transferase</keyword>
<feature type="compositionally biased region" description="Low complexity" evidence="1">
    <location>
        <begin position="66"/>
        <end position="77"/>
    </location>
</feature>
<reference evidence="2 3" key="1">
    <citation type="journal article" date="2012" name="PLoS ONE">
        <title>Sequence and analysis of the genome of the pathogenic yeast Candida orthopsilosis.</title>
        <authorList>
            <person name="Riccombeni A."/>
            <person name="Vidanes G."/>
            <person name="Proux-Wera E."/>
            <person name="Wolfe K.H."/>
            <person name="Butler G."/>
        </authorList>
    </citation>
    <scope>NUCLEOTIDE SEQUENCE [LARGE SCALE GENOMIC DNA]</scope>
    <source>
        <strain evidence="2 3">Co 90-125</strain>
    </source>
</reference>
<evidence type="ECO:0000313" key="2">
    <source>
        <dbReference type="EMBL" id="CCG21039.1"/>
    </source>
</evidence>
<dbReference type="AlphaFoldDB" id="H8WWQ0"/>
<dbReference type="HOGENOM" id="CLU_1937884_0_0_1"/>